<organism evidence="11 12">
    <name type="scientific">Loxostege sticticalis</name>
    <name type="common">Beet webworm moth</name>
    <dbReference type="NCBI Taxonomy" id="481309"/>
    <lineage>
        <taxon>Eukaryota</taxon>
        <taxon>Metazoa</taxon>
        <taxon>Ecdysozoa</taxon>
        <taxon>Arthropoda</taxon>
        <taxon>Hexapoda</taxon>
        <taxon>Insecta</taxon>
        <taxon>Pterygota</taxon>
        <taxon>Neoptera</taxon>
        <taxon>Endopterygota</taxon>
        <taxon>Lepidoptera</taxon>
        <taxon>Glossata</taxon>
        <taxon>Ditrysia</taxon>
        <taxon>Pyraloidea</taxon>
        <taxon>Crambidae</taxon>
        <taxon>Pyraustinae</taxon>
        <taxon>Loxostege</taxon>
    </lineage>
</organism>
<evidence type="ECO:0000256" key="5">
    <source>
        <dbReference type="ARBA" id="ARBA00022725"/>
    </source>
</evidence>
<feature type="transmembrane region" description="Helical" evidence="10">
    <location>
        <begin position="127"/>
        <end position="146"/>
    </location>
</feature>
<dbReference type="GO" id="GO:0005886">
    <property type="term" value="C:plasma membrane"/>
    <property type="evidence" value="ECO:0007669"/>
    <property type="project" value="UniProtKB-SubCell"/>
</dbReference>
<keyword evidence="7 10" id="KW-0472">Membrane</keyword>
<keyword evidence="3 10" id="KW-0716">Sensory transduction</keyword>
<sequence>MKNYEILKKYCKKMFLVGSGNFWYESGIVGDDRSWYYKIYSRSLFSIYGFMTILEIMAAIFGDFPGDEKRDSVTFAVSHTIVMLKIFSVVSNKGLVKTMNQNMVKICEAYEEPTLMAAKYRIVRINVLAYFSVVYGSAACFVFEGIRKLNAGSHFVTVVTYYPSFEDDSIFGITFRIFTTVILFLMMMTMIVSVDSFTMAYLIMYKYKFITLRHYFEGLTEEFHKMNSVNPRLAADKLTNGLVEGIIMHKEILRMAKDIDQAFGTVIALQLLQSSGSAVSLLLQIALSDQLTFVASMKIIFFVVALFFLLGLFLCNAGEITYQASLLSDAIFFCGWHVSKWQPPPQRSLRRLVLLAVTQSQRPLVMKAFKMIELSYGTFLQVLRGTYSVFALFYAQNK</sequence>
<comment type="caution">
    <text evidence="11">The sequence shown here is derived from an EMBL/GenBank/DDBJ whole genome shotgun (WGS) entry which is preliminary data.</text>
</comment>
<dbReference type="PANTHER" id="PTHR21137:SF35">
    <property type="entry name" value="ODORANT RECEPTOR 19A-RELATED"/>
    <property type="match status" value="1"/>
</dbReference>
<dbReference type="AlphaFoldDB" id="A0ABD0SML0"/>
<keyword evidence="4 10" id="KW-0812">Transmembrane</keyword>
<keyword evidence="6 10" id="KW-1133">Transmembrane helix</keyword>
<keyword evidence="2" id="KW-1003">Cell membrane</keyword>
<evidence type="ECO:0000256" key="7">
    <source>
        <dbReference type="ARBA" id="ARBA00023136"/>
    </source>
</evidence>
<dbReference type="EMBL" id="JBEDNZ010000018">
    <property type="protein sequence ID" value="KAL0821066.1"/>
    <property type="molecule type" value="Genomic_DNA"/>
</dbReference>
<evidence type="ECO:0000256" key="10">
    <source>
        <dbReference type="RuleBase" id="RU351113"/>
    </source>
</evidence>
<dbReference type="GO" id="GO:0007165">
    <property type="term" value="P:signal transduction"/>
    <property type="evidence" value="ECO:0007669"/>
    <property type="project" value="UniProtKB-KW"/>
</dbReference>
<dbReference type="Pfam" id="PF02949">
    <property type="entry name" value="7tm_6"/>
    <property type="match status" value="1"/>
</dbReference>
<dbReference type="PANTHER" id="PTHR21137">
    <property type="entry name" value="ODORANT RECEPTOR"/>
    <property type="match status" value="1"/>
</dbReference>
<evidence type="ECO:0000256" key="9">
    <source>
        <dbReference type="ARBA" id="ARBA00023224"/>
    </source>
</evidence>
<evidence type="ECO:0000256" key="8">
    <source>
        <dbReference type="ARBA" id="ARBA00023170"/>
    </source>
</evidence>
<dbReference type="InterPro" id="IPR004117">
    <property type="entry name" value="7tm6_olfct_rcpt"/>
</dbReference>
<gene>
    <name evidence="11" type="ORF">ABMA28_005698</name>
</gene>
<protein>
    <recommendedName>
        <fullName evidence="10">Odorant receptor</fullName>
    </recommendedName>
</protein>
<feature type="transmembrane region" description="Helical" evidence="10">
    <location>
        <begin position="73"/>
        <end position="90"/>
    </location>
</feature>
<feature type="transmembrane region" description="Helical" evidence="10">
    <location>
        <begin position="262"/>
        <end position="287"/>
    </location>
</feature>
<keyword evidence="5 10" id="KW-0552">Olfaction</keyword>
<comment type="similarity">
    <text evidence="10">Belongs to the insect chemoreceptor superfamily. Heteromeric odorant receptor channel (TC 1.A.69) family.</text>
</comment>
<evidence type="ECO:0000256" key="6">
    <source>
        <dbReference type="ARBA" id="ARBA00022989"/>
    </source>
</evidence>
<evidence type="ECO:0000256" key="3">
    <source>
        <dbReference type="ARBA" id="ARBA00022606"/>
    </source>
</evidence>
<accession>A0ABD0SML0</accession>
<feature type="transmembrane region" description="Helical" evidence="10">
    <location>
        <begin position="43"/>
        <end position="61"/>
    </location>
</feature>
<evidence type="ECO:0000256" key="1">
    <source>
        <dbReference type="ARBA" id="ARBA00004651"/>
    </source>
</evidence>
<evidence type="ECO:0000313" key="12">
    <source>
        <dbReference type="Proteomes" id="UP001549921"/>
    </source>
</evidence>
<dbReference type="Proteomes" id="UP001549921">
    <property type="component" value="Unassembled WGS sequence"/>
</dbReference>
<evidence type="ECO:0000313" key="11">
    <source>
        <dbReference type="EMBL" id="KAL0821066.1"/>
    </source>
</evidence>
<keyword evidence="8 10" id="KW-0675">Receptor</keyword>
<evidence type="ECO:0000256" key="4">
    <source>
        <dbReference type="ARBA" id="ARBA00022692"/>
    </source>
</evidence>
<feature type="transmembrane region" description="Helical" evidence="10">
    <location>
        <begin position="293"/>
        <end position="315"/>
    </location>
</feature>
<evidence type="ECO:0000256" key="2">
    <source>
        <dbReference type="ARBA" id="ARBA00022475"/>
    </source>
</evidence>
<reference evidence="11 12" key="1">
    <citation type="submission" date="2024-06" db="EMBL/GenBank/DDBJ databases">
        <title>A chromosome-level genome assembly of beet webworm, Loxostege sticticalis.</title>
        <authorList>
            <person name="Zhang Y."/>
        </authorList>
    </citation>
    <scope>NUCLEOTIDE SEQUENCE [LARGE SCALE GENOMIC DNA]</scope>
    <source>
        <strain evidence="11">AQ028</strain>
        <tissue evidence="11">Male pupae</tissue>
    </source>
</reference>
<comment type="caution">
    <text evidence="10">Lacks conserved residue(s) required for the propagation of feature annotation.</text>
</comment>
<proteinExistence type="inferred from homology"/>
<keyword evidence="9 10" id="KW-0807">Transducer</keyword>
<comment type="subcellular location">
    <subcellularLocation>
        <location evidence="1 10">Cell membrane</location>
        <topology evidence="1 10">Multi-pass membrane protein</topology>
    </subcellularLocation>
</comment>
<dbReference type="GO" id="GO:0007608">
    <property type="term" value="P:sensory perception of smell"/>
    <property type="evidence" value="ECO:0007669"/>
    <property type="project" value="UniProtKB-KW"/>
</dbReference>
<feature type="transmembrane region" description="Helical" evidence="10">
    <location>
        <begin position="177"/>
        <end position="203"/>
    </location>
</feature>
<name>A0ABD0SML0_LOXSC</name>